<dbReference type="PRINTS" id="PR00069">
    <property type="entry name" value="ALDKETRDTASE"/>
</dbReference>
<dbReference type="PANTHER" id="PTHR43638">
    <property type="entry name" value="OXIDOREDUCTASE, ALDO/KETO REDUCTASE FAMILY PROTEIN"/>
    <property type="match status" value="1"/>
</dbReference>
<evidence type="ECO:0000256" key="2">
    <source>
        <dbReference type="PIRSR" id="PIRSR000097-2"/>
    </source>
</evidence>
<dbReference type="InterPro" id="IPR023210">
    <property type="entry name" value="NADP_OxRdtase_dom"/>
</dbReference>
<evidence type="ECO:0000256" key="3">
    <source>
        <dbReference type="PIRSR" id="PIRSR000097-3"/>
    </source>
</evidence>
<dbReference type="Pfam" id="PF00248">
    <property type="entry name" value="Aldo_ket_red"/>
    <property type="match status" value="1"/>
</dbReference>
<proteinExistence type="predicted"/>
<feature type="domain" description="NADP-dependent oxidoreductase" evidence="4">
    <location>
        <begin position="32"/>
        <end position="286"/>
    </location>
</feature>
<dbReference type="EMBL" id="QVTE01000030">
    <property type="protein sequence ID" value="RFU68939.1"/>
    <property type="molecule type" value="Genomic_DNA"/>
</dbReference>
<dbReference type="InterPro" id="IPR036812">
    <property type="entry name" value="NAD(P)_OxRdtase_dom_sf"/>
</dbReference>
<gene>
    <name evidence="5" type="ORF">D0469_10645</name>
</gene>
<dbReference type="InterPro" id="IPR020471">
    <property type="entry name" value="AKR"/>
</dbReference>
<dbReference type="SUPFAM" id="SSF51430">
    <property type="entry name" value="NAD(P)-linked oxidoreductase"/>
    <property type="match status" value="1"/>
</dbReference>
<reference evidence="5 6" key="1">
    <citation type="submission" date="2018-08" db="EMBL/GenBank/DDBJ databases">
        <title>Bacillus chawlae sp. nov., Bacillus glennii sp. nov., and Bacillus saganii sp. nov. Isolated from the Vehicle Assembly Building at Kennedy Space Center where the Viking Spacecraft were Assembled.</title>
        <authorList>
            <person name="Seuylemezian A."/>
            <person name="Vaishampayan P."/>
        </authorList>
    </citation>
    <scope>NUCLEOTIDE SEQUENCE [LARGE SCALE GENOMIC DNA]</scope>
    <source>
        <strain evidence="5 6">V47-23a</strain>
    </source>
</reference>
<sequence>MNLMDDKKIEEIKNTLAKRVVPLPDGTTLPCLGQGTWYMGENPQERNKEIKALQLGLSLGMTLIDTAEMYGNGDSERLVGEAIKGRRDEVFIVSKVYPHHAGLDMISNACENSLKRLGTDRLDLYLLHWRGSVPLAETIEGMEKLREAGKILRWGVSNFDTVDMEELWNTTNGKNSMTNEVLYHLGSRGIDFDLLPWHREHNMPIMAYSPLAQGGSLRRQLLSDPTIQDIADKYNAQPLQIALAWTIRSNSVIAIPKAVQEEHVFANAEAAMIELVEEDLKRLDQVFPKPTRKMPLDII</sequence>
<dbReference type="AlphaFoldDB" id="A0A372LQ69"/>
<dbReference type="Gene3D" id="3.20.20.100">
    <property type="entry name" value="NADP-dependent oxidoreductase domain"/>
    <property type="match status" value="1"/>
</dbReference>
<evidence type="ECO:0000256" key="1">
    <source>
        <dbReference type="PIRSR" id="PIRSR000097-1"/>
    </source>
</evidence>
<dbReference type="PIRSF" id="PIRSF000097">
    <property type="entry name" value="AKR"/>
    <property type="match status" value="1"/>
</dbReference>
<organism evidence="5 6">
    <name type="scientific">Peribacillus saganii</name>
    <dbReference type="NCBI Taxonomy" id="2303992"/>
    <lineage>
        <taxon>Bacteria</taxon>
        <taxon>Bacillati</taxon>
        <taxon>Bacillota</taxon>
        <taxon>Bacilli</taxon>
        <taxon>Bacillales</taxon>
        <taxon>Bacillaceae</taxon>
        <taxon>Peribacillus</taxon>
    </lineage>
</organism>
<feature type="site" description="Lowers pKa of active site Tyr" evidence="3">
    <location>
        <position position="95"/>
    </location>
</feature>
<protein>
    <submittedName>
        <fullName evidence="5">Aldo/keto reductase</fullName>
    </submittedName>
</protein>
<feature type="active site" description="Proton donor" evidence="1">
    <location>
        <position position="70"/>
    </location>
</feature>
<evidence type="ECO:0000259" key="4">
    <source>
        <dbReference type="Pfam" id="PF00248"/>
    </source>
</evidence>
<evidence type="ECO:0000313" key="6">
    <source>
        <dbReference type="Proteomes" id="UP000264541"/>
    </source>
</evidence>
<comment type="caution">
    <text evidence="5">The sequence shown here is derived from an EMBL/GenBank/DDBJ whole genome shotgun (WGS) entry which is preliminary data.</text>
</comment>
<accession>A0A372LQ69</accession>
<dbReference type="OrthoDB" id="9773828at2"/>
<feature type="binding site" evidence="2">
    <location>
        <position position="128"/>
    </location>
    <ligand>
        <name>substrate</name>
    </ligand>
</feature>
<evidence type="ECO:0000313" key="5">
    <source>
        <dbReference type="EMBL" id="RFU68939.1"/>
    </source>
</evidence>
<dbReference type="GO" id="GO:0016491">
    <property type="term" value="F:oxidoreductase activity"/>
    <property type="evidence" value="ECO:0007669"/>
    <property type="project" value="InterPro"/>
</dbReference>
<dbReference type="PANTHER" id="PTHR43638:SF3">
    <property type="entry name" value="ALDEHYDE REDUCTASE"/>
    <property type="match status" value="1"/>
</dbReference>
<dbReference type="CDD" id="cd19138">
    <property type="entry name" value="AKR_YeaE"/>
    <property type="match status" value="1"/>
</dbReference>
<dbReference type="Proteomes" id="UP000264541">
    <property type="component" value="Unassembled WGS sequence"/>
</dbReference>
<keyword evidence="6" id="KW-1185">Reference proteome</keyword>
<name>A0A372LQ69_9BACI</name>